<dbReference type="InterPro" id="IPR002110">
    <property type="entry name" value="Ankyrin_rpt"/>
</dbReference>
<dbReference type="Pfam" id="PF12796">
    <property type="entry name" value="Ank_2"/>
    <property type="match status" value="1"/>
</dbReference>
<comment type="caution">
    <text evidence="5">The sequence shown here is derived from an EMBL/GenBank/DDBJ whole genome shotgun (WGS) entry which is preliminary data.</text>
</comment>
<feature type="compositionally biased region" description="Polar residues" evidence="4">
    <location>
        <begin position="670"/>
        <end position="691"/>
    </location>
</feature>
<dbReference type="EMBL" id="NMUH01005337">
    <property type="protein sequence ID" value="MQM12501.1"/>
    <property type="molecule type" value="Genomic_DNA"/>
</dbReference>
<keyword evidence="1" id="KW-0677">Repeat</keyword>
<feature type="non-terminal residue" evidence="5">
    <location>
        <position position="1"/>
    </location>
</feature>
<feature type="compositionally biased region" description="Polar residues" evidence="4">
    <location>
        <begin position="747"/>
        <end position="756"/>
    </location>
</feature>
<evidence type="ECO:0000313" key="6">
    <source>
        <dbReference type="Proteomes" id="UP000652761"/>
    </source>
</evidence>
<dbReference type="AlphaFoldDB" id="A0A843X2R1"/>
<sequence>SWAVLFLFSIYLRRFDLFSYYPFQALSASFPVLHFLCARLRSSGLSLSLSLSLSHSLSLSQLVCVGVCTCSLTKLVAFGFNLDLAAVPSDGSLAAPLLRHHHLRPQSLLPVFLSTLFVSVFQHPLPSSTMPSSYFPLRWESTGDQWWYASPIDWAAANGHYDLVRELLHIDNNLLIKLTSLRRIRRLETVWDDDARFVDAARCRAYVARNLLLECETKNGKNTLIRAGYGGWLLYTAASAGDMDFVQELLNRDPLMVFGEGEYGVTDIFYAAARSKNLGVFRILFDYAISPRCLGAVTESVEDSNENVSVFKCEMVNRAVHTAARGGNLEMLKELLRGRADIVMYRDVHGSTVLHAASGRGQVEVVKHLVTSYDIVHSKDNQGNTAMHVAAFRGHLPVVEALIIASPSSVYLTNNLGDSFLHTAVAGFRTPGFRRLDRQMDLLRRLVCGSLVNIEKLINMRNNDGRTVLHLAVIGNVHSNLVELLMTIRSINLNIRDADGMTALDLLSQRPRSASSEILIRQLISAGGISNSKDYMSRSAIVSHLRLQGFGSSPGTTFKISDAEIFLYTGIEASDPGDRGSGRPSSCSTTSKSDLTQFEISDGNHDSAEKQQRSSVKHAAKHLNFLLKWARRKEKKTESKKSEDADSMDSFKKCVEREDTPTPLRERFSKPTSLQNNKRTLSVRSSMPSPSTKKKFAAGLMQGVIQAMPHLARSTRSPSSSLVGSSISSPTSDKQKGICPEIETGEPSCSNSINSGSVDGGASQKSGFVNTKLMNQYFCFGAQGLTVEDSTSTQRSSRFFKRSVLSAA</sequence>
<feature type="repeat" description="ANK" evidence="3">
    <location>
        <begin position="349"/>
        <end position="381"/>
    </location>
</feature>
<dbReference type="PANTHER" id="PTHR24186:SF38">
    <property type="entry name" value="ANKYRIN REPEAT FAMILY PROTEIN"/>
    <property type="match status" value="1"/>
</dbReference>
<feature type="region of interest" description="Disordered" evidence="4">
    <location>
        <begin position="574"/>
        <end position="595"/>
    </location>
</feature>
<gene>
    <name evidence="5" type="ORF">Taro_045418</name>
</gene>
<dbReference type="PANTHER" id="PTHR24186">
    <property type="entry name" value="PROTEIN PHOSPHATASE 1 REGULATORY SUBUNIT"/>
    <property type="match status" value="1"/>
</dbReference>
<keyword evidence="6" id="KW-1185">Reference proteome</keyword>
<reference evidence="5" key="1">
    <citation type="submission" date="2017-07" db="EMBL/GenBank/DDBJ databases">
        <title>Taro Niue Genome Assembly and Annotation.</title>
        <authorList>
            <person name="Atibalentja N."/>
            <person name="Keating K."/>
            <person name="Fields C.J."/>
        </authorList>
    </citation>
    <scope>NUCLEOTIDE SEQUENCE</scope>
    <source>
        <strain evidence="5">Niue_2</strain>
        <tissue evidence="5">Leaf</tissue>
    </source>
</reference>
<dbReference type="InterPro" id="IPR036770">
    <property type="entry name" value="Ankyrin_rpt-contain_sf"/>
</dbReference>
<evidence type="ECO:0000256" key="3">
    <source>
        <dbReference type="PROSITE-ProRule" id="PRU00023"/>
    </source>
</evidence>
<dbReference type="PROSITE" id="PS50297">
    <property type="entry name" value="ANK_REP_REGION"/>
    <property type="match status" value="2"/>
</dbReference>
<dbReference type="SUPFAM" id="SSF48403">
    <property type="entry name" value="Ankyrin repeat"/>
    <property type="match status" value="1"/>
</dbReference>
<evidence type="ECO:0000256" key="2">
    <source>
        <dbReference type="ARBA" id="ARBA00023043"/>
    </source>
</evidence>
<dbReference type="OrthoDB" id="5314041at2759"/>
<evidence type="ECO:0000256" key="1">
    <source>
        <dbReference type="ARBA" id="ARBA00022737"/>
    </source>
</evidence>
<proteinExistence type="predicted"/>
<accession>A0A843X2R1</accession>
<feature type="compositionally biased region" description="Polar residues" evidence="4">
    <location>
        <begin position="583"/>
        <end position="595"/>
    </location>
</feature>
<dbReference type="Pfam" id="PF00023">
    <property type="entry name" value="Ank"/>
    <property type="match status" value="1"/>
</dbReference>
<feature type="region of interest" description="Disordered" evidence="4">
    <location>
        <begin position="713"/>
        <end position="756"/>
    </location>
</feature>
<feature type="compositionally biased region" description="Low complexity" evidence="4">
    <location>
        <begin position="714"/>
        <end position="732"/>
    </location>
</feature>
<protein>
    <submittedName>
        <fullName evidence="5">Uncharacterized protein</fullName>
    </submittedName>
</protein>
<dbReference type="SMART" id="SM00248">
    <property type="entry name" value="ANK"/>
    <property type="match status" value="9"/>
</dbReference>
<organism evidence="5 6">
    <name type="scientific">Colocasia esculenta</name>
    <name type="common">Wild taro</name>
    <name type="synonym">Arum esculentum</name>
    <dbReference type="NCBI Taxonomy" id="4460"/>
    <lineage>
        <taxon>Eukaryota</taxon>
        <taxon>Viridiplantae</taxon>
        <taxon>Streptophyta</taxon>
        <taxon>Embryophyta</taxon>
        <taxon>Tracheophyta</taxon>
        <taxon>Spermatophyta</taxon>
        <taxon>Magnoliopsida</taxon>
        <taxon>Liliopsida</taxon>
        <taxon>Araceae</taxon>
        <taxon>Aroideae</taxon>
        <taxon>Colocasieae</taxon>
        <taxon>Colocasia</taxon>
    </lineage>
</organism>
<dbReference type="Proteomes" id="UP000652761">
    <property type="component" value="Unassembled WGS sequence"/>
</dbReference>
<dbReference type="Gene3D" id="1.25.40.20">
    <property type="entry name" value="Ankyrin repeat-containing domain"/>
    <property type="match status" value="1"/>
</dbReference>
<name>A0A843X2R1_COLES</name>
<feature type="region of interest" description="Disordered" evidence="4">
    <location>
        <begin position="634"/>
        <end position="693"/>
    </location>
</feature>
<dbReference type="PROSITE" id="PS50088">
    <property type="entry name" value="ANK_REPEAT"/>
    <property type="match status" value="2"/>
</dbReference>
<evidence type="ECO:0000256" key="4">
    <source>
        <dbReference type="SAM" id="MobiDB-lite"/>
    </source>
</evidence>
<keyword evidence="2 3" id="KW-0040">ANK repeat</keyword>
<evidence type="ECO:0000313" key="5">
    <source>
        <dbReference type="EMBL" id="MQM12501.1"/>
    </source>
</evidence>
<feature type="compositionally biased region" description="Basic and acidic residues" evidence="4">
    <location>
        <begin position="635"/>
        <end position="669"/>
    </location>
</feature>
<feature type="repeat" description="ANK" evidence="3">
    <location>
        <begin position="382"/>
        <end position="403"/>
    </location>
</feature>
<dbReference type="GO" id="GO:0005886">
    <property type="term" value="C:plasma membrane"/>
    <property type="evidence" value="ECO:0007669"/>
    <property type="project" value="TreeGrafter"/>
</dbReference>